<dbReference type="GO" id="GO:0016020">
    <property type="term" value="C:membrane"/>
    <property type="evidence" value="ECO:0007669"/>
    <property type="project" value="UniProtKB-SubCell"/>
</dbReference>
<organism evidence="10 11">
    <name type="scientific">Monosiga brevicollis</name>
    <name type="common">Choanoflagellate</name>
    <dbReference type="NCBI Taxonomy" id="81824"/>
    <lineage>
        <taxon>Eukaryota</taxon>
        <taxon>Choanoflagellata</taxon>
        <taxon>Craspedida</taxon>
        <taxon>Salpingoecidae</taxon>
        <taxon>Monosiga</taxon>
    </lineage>
</organism>
<dbReference type="GO" id="GO:0015729">
    <property type="term" value="P:oxaloacetate transport"/>
    <property type="evidence" value="ECO:0000318"/>
    <property type="project" value="GO_Central"/>
</dbReference>
<evidence type="ECO:0000256" key="6">
    <source>
        <dbReference type="ARBA" id="ARBA00022989"/>
    </source>
</evidence>
<keyword evidence="5" id="KW-0677">Repeat</keyword>
<dbReference type="GO" id="GO:0015117">
    <property type="term" value="F:thiosulfate transmembrane transporter activity"/>
    <property type="evidence" value="ECO:0000318"/>
    <property type="project" value="GO_Central"/>
</dbReference>
<gene>
    <name evidence="10" type="ORF">MONBRDRAFT_32866</name>
</gene>
<evidence type="ECO:0000313" key="11">
    <source>
        <dbReference type="Proteomes" id="UP000001357"/>
    </source>
</evidence>
<evidence type="ECO:0000256" key="4">
    <source>
        <dbReference type="ARBA" id="ARBA00022692"/>
    </source>
</evidence>
<dbReference type="InterPro" id="IPR050391">
    <property type="entry name" value="Mito_Metabolite_Transporter"/>
</dbReference>
<keyword evidence="3 9" id="KW-0813">Transport</keyword>
<dbReference type="RefSeq" id="XP_001746919.1">
    <property type="nucleotide sequence ID" value="XM_001746867.1"/>
</dbReference>
<dbReference type="GO" id="GO:1902358">
    <property type="term" value="P:sulfate transmembrane transport"/>
    <property type="evidence" value="ECO:0000318"/>
    <property type="project" value="GO_Central"/>
</dbReference>
<dbReference type="AlphaFoldDB" id="A9V267"/>
<dbReference type="GO" id="GO:0015141">
    <property type="term" value="F:succinate transmembrane transporter activity"/>
    <property type="evidence" value="ECO:0000318"/>
    <property type="project" value="GO_Central"/>
</dbReference>
<dbReference type="GO" id="GO:0035435">
    <property type="term" value="P:phosphate ion transmembrane transport"/>
    <property type="evidence" value="ECO:0000318"/>
    <property type="project" value="GO_Central"/>
</dbReference>
<proteinExistence type="inferred from homology"/>
<feature type="repeat" description="Solcar" evidence="8">
    <location>
        <begin position="15"/>
        <end position="102"/>
    </location>
</feature>
<dbReference type="InterPro" id="IPR002067">
    <property type="entry name" value="MCP"/>
</dbReference>
<dbReference type="GeneID" id="5892050"/>
<dbReference type="GO" id="GO:0015140">
    <property type="term" value="F:malate transmembrane transporter activity"/>
    <property type="evidence" value="ECO:0000318"/>
    <property type="project" value="GO_Central"/>
</dbReference>
<sequence length="306" mass="32824">MSAEKNAAPVQRGFGYLMLGGTASMMAASCTHPLDLLKVRMQTNTSATRGTGVRPPGLVTTCTRLVAAEGITGLYRGLTASLLRQGTYSTTRFAAYDWMKMQVQQRQGRDLNTPERFAVGMAAGGLGGLVGTPADVCNVRMQDDGRLPVEQRRGYKNVFDALFRIARTEGVGSLYAGLGPNVQRAMLMTAGQIASYDTCKSFLLKGTGGLFQDNLITHFTASSMAGVVATLLTQPFDVIKTRIMAAPKGTYASAFACGASTVKAEGVLALYKGTLPAFARLGPQTILTFVFLEQLRKFYRQVTKEA</sequence>
<evidence type="ECO:0000256" key="1">
    <source>
        <dbReference type="ARBA" id="ARBA00004141"/>
    </source>
</evidence>
<dbReference type="OMA" id="MMVTKKR"/>
<name>A9V267_MONBE</name>
<feature type="repeat" description="Solcar" evidence="8">
    <location>
        <begin position="111"/>
        <end position="202"/>
    </location>
</feature>
<evidence type="ECO:0000256" key="5">
    <source>
        <dbReference type="ARBA" id="ARBA00022737"/>
    </source>
</evidence>
<protein>
    <recommendedName>
        <fullName evidence="12">Mitochondrial dicarboxylate carrier</fullName>
    </recommendedName>
</protein>
<evidence type="ECO:0000256" key="9">
    <source>
        <dbReference type="RuleBase" id="RU000488"/>
    </source>
</evidence>
<dbReference type="FunCoup" id="A9V267">
    <property type="interactions" value="661"/>
</dbReference>
<dbReference type="InParanoid" id="A9V267"/>
<dbReference type="KEGG" id="mbr:MONBRDRAFT_32866"/>
<evidence type="ECO:0000313" key="10">
    <source>
        <dbReference type="EMBL" id="EDQ88326.1"/>
    </source>
</evidence>
<dbReference type="GO" id="GO:0015709">
    <property type="term" value="P:thiosulfate transport"/>
    <property type="evidence" value="ECO:0000318"/>
    <property type="project" value="GO_Central"/>
</dbReference>
<dbReference type="GO" id="GO:0015131">
    <property type="term" value="F:oxaloacetate transmembrane transporter activity"/>
    <property type="evidence" value="ECO:0000318"/>
    <property type="project" value="GO_Central"/>
</dbReference>
<dbReference type="InterPro" id="IPR023395">
    <property type="entry name" value="MCP_dom_sf"/>
</dbReference>
<keyword evidence="4 8" id="KW-0812">Transmembrane</keyword>
<dbReference type="InterPro" id="IPR018108">
    <property type="entry name" value="MCP_transmembrane"/>
</dbReference>
<dbReference type="GO" id="GO:0071422">
    <property type="term" value="P:succinate transmembrane transport"/>
    <property type="evidence" value="ECO:0000318"/>
    <property type="project" value="GO_Central"/>
</dbReference>
<comment type="similarity">
    <text evidence="2 9">Belongs to the mitochondrial carrier (TC 2.A.29) family.</text>
</comment>
<accession>A9V267</accession>
<evidence type="ECO:0000256" key="3">
    <source>
        <dbReference type="ARBA" id="ARBA00022448"/>
    </source>
</evidence>
<dbReference type="Proteomes" id="UP000001357">
    <property type="component" value="Unassembled WGS sequence"/>
</dbReference>
<comment type="subcellular location">
    <subcellularLocation>
        <location evidence="1">Membrane</location>
        <topology evidence="1">Multi-pass membrane protein</topology>
    </subcellularLocation>
</comment>
<dbReference type="PANTHER" id="PTHR45618">
    <property type="entry name" value="MITOCHONDRIAL DICARBOXYLATE CARRIER-RELATED"/>
    <property type="match status" value="1"/>
</dbReference>
<evidence type="ECO:0000256" key="7">
    <source>
        <dbReference type="ARBA" id="ARBA00023136"/>
    </source>
</evidence>
<keyword evidence="6" id="KW-1133">Transmembrane helix</keyword>
<dbReference type="PROSITE" id="PS51257">
    <property type="entry name" value="PROKAR_LIPOPROTEIN"/>
    <property type="match status" value="1"/>
</dbReference>
<dbReference type="Gene3D" id="1.50.40.10">
    <property type="entry name" value="Mitochondrial carrier domain"/>
    <property type="match status" value="1"/>
</dbReference>
<dbReference type="GO" id="GO:0071423">
    <property type="term" value="P:malate transmembrane transport"/>
    <property type="evidence" value="ECO:0000318"/>
    <property type="project" value="GO_Central"/>
</dbReference>
<dbReference type="EMBL" id="CH991555">
    <property type="protein sequence ID" value="EDQ88326.1"/>
    <property type="molecule type" value="Genomic_DNA"/>
</dbReference>
<evidence type="ECO:0000256" key="8">
    <source>
        <dbReference type="PROSITE-ProRule" id="PRU00282"/>
    </source>
</evidence>
<evidence type="ECO:0000256" key="2">
    <source>
        <dbReference type="ARBA" id="ARBA00006375"/>
    </source>
</evidence>
<dbReference type="PRINTS" id="PR00926">
    <property type="entry name" value="MITOCARRIER"/>
</dbReference>
<keyword evidence="11" id="KW-1185">Reference proteome</keyword>
<dbReference type="GO" id="GO:0015116">
    <property type="term" value="F:sulfate transmembrane transporter activity"/>
    <property type="evidence" value="ECO:0000318"/>
    <property type="project" value="GO_Central"/>
</dbReference>
<dbReference type="PROSITE" id="PS50920">
    <property type="entry name" value="SOLCAR"/>
    <property type="match status" value="3"/>
</dbReference>
<reference evidence="10 11" key="1">
    <citation type="journal article" date="2008" name="Nature">
        <title>The genome of the choanoflagellate Monosiga brevicollis and the origin of metazoans.</title>
        <authorList>
            <consortium name="JGI Sequencing"/>
            <person name="King N."/>
            <person name="Westbrook M.J."/>
            <person name="Young S.L."/>
            <person name="Kuo A."/>
            <person name="Abedin M."/>
            <person name="Chapman J."/>
            <person name="Fairclough S."/>
            <person name="Hellsten U."/>
            <person name="Isogai Y."/>
            <person name="Letunic I."/>
            <person name="Marr M."/>
            <person name="Pincus D."/>
            <person name="Putnam N."/>
            <person name="Rokas A."/>
            <person name="Wright K.J."/>
            <person name="Zuzow R."/>
            <person name="Dirks W."/>
            <person name="Good M."/>
            <person name="Goodstein D."/>
            <person name="Lemons D."/>
            <person name="Li W."/>
            <person name="Lyons J.B."/>
            <person name="Morris A."/>
            <person name="Nichols S."/>
            <person name="Richter D.J."/>
            <person name="Salamov A."/>
            <person name="Bork P."/>
            <person name="Lim W.A."/>
            <person name="Manning G."/>
            <person name="Miller W.T."/>
            <person name="McGinnis W."/>
            <person name="Shapiro H."/>
            <person name="Tjian R."/>
            <person name="Grigoriev I.V."/>
            <person name="Rokhsar D."/>
        </authorList>
    </citation>
    <scope>NUCLEOTIDE SEQUENCE [LARGE SCALE GENOMIC DNA]</scope>
    <source>
        <strain evidence="11">MX1 / ATCC 50154</strain>
    </source>
</reference>
<dbReference type="SUPFAM" id="SSF103506">
    <property type="entry name" value="Mitochondrial carrier"/>
    <property type="match status" value="1"/>
</dbReference>
<feature type="repeat" description="Solcar" evidence="8">
    <location>
        <begin position="213"/>
        <end position="298"/>
    </location>
</feature>
<evidence type="ECO:0008006" key="12">
    <source>
        <dbReference type="Google" id="ProtNLM"/>
    </source>
</evidence>
<keyword evidence="7 8" id="KW-0472">Membrane</keyword>
<dbReference type="Pfam" id="PF00153">
    <property type="entry name" value="Mito_carr"/>
    <property type="match status" value="3"/>
</dbReference>
<dbReference type="eggNOG" id="KOG0759">
    <property type="taxonomic scope" value="Eukaryota"/>
</dbReference>